<accession>A0A4V3SJR8</accession>
<dbReference type="SUPFAM" id="SSF54631">
    <property type="entry name" value="CBS-domain pair"/>
    <property type="match status" value="1"/>
</dbReference>
<evidence type="ECO:0000313" key="1">
    <source>
        <dbReference type="EMBL" id="TGZ85015.1"/>
    </source>
</evidence>
<dbReference type="InParanoid" id="A0A4V3SJR8"/>
<proteinExistence type="predicted"/>
<dbReference type="AlphaFoldDB" id="A0A4V3SJR8"/>
<dbReference type="OrthoDB" id="2536440at2759"/>
<dbReference type="InterPro" id="IPR046342">
    <property type="entry name" value="CBS_dom_sf"/>
</dbReference>
<evidence type="ECO:0000313" key="2">
    <source>
        <dbReference type="Proteomes" id="UP000298138"/>
    </source>
</evidence>
<dbReference type="PANTHER" id="PTHR42115:SF1">
    <property type="entry name" value="BETA-SYNTHASE (BETA-THIONASE), PUTATIVE (AFU_ORTHOLOGUE AFUA_3G08420)-RELATED"/>
    <property type="match status" value="1"/>
</dbReference>
<protein>
    <submittedName>
        <fullName evidence="1">Uncharacterized protein</fullName>
    </submittedName>
</protein>
<dbReference type="PANTHER" id="PTHR42115">
    <property type="entry name" value="BETA-SYNTHASE (BETA-THIONASE), PUTATIVE (AFU_ORTHOLOGUE AFUA_3G08420)-RELATED"/>
    <property type="match status" value="1"/>
</dbReference>
<dbReference type="EMBL" id="ML220112">
    <property type="protein sequence ID" value="TGZ85015.1"/>
    <property type="molecule type" value="Genomic_DNA"/>
</dbReference>
<sequence length="143" mass="15859">MPTTSPPPPSKYRGATILDLDLPPALSTYPTTRISSAMALAYDRDYSQLTVISATTKKLLGYVTMAQLQAGDPNGPVSSVMTRFDRRRSKGYTVITPDTGLDELERFFEGEEFAVVTDADRRWVLGVATRGDLDEWAKRRVLV</sequence>
<reference evidence="1 2" key="1">
    <citation type="submission" date="2019-04" db="EMBL/GenBank/DDBJ databases">
        <title>Comparative genomics and transcriptomics to analyze fruiting body development in filamentous ascomycetes.</title>
        <authorList>
            <consortium name="DOE Joint Genome Institute"/>
            <person name="Lutkenhaus R."/>
            <person name="Traeger S."/>
            <person name="Breuer J."/>
            <person name="Kuo A."/>
            <person name="Lipzen A."/>
            <person name="Pangilinan J."/>
            <person name="Dilworth D."/>
            <person name="Sandor L."/>
            <person name="Poggeler S."/>
            <person name="Barry K."/>
            <person name="Grigoriev I.V."/>
            <person name="Nowrousian M."/>
        </authorList>
    </citation>
    <scope>NUCLEOTIDE SEQUENCE [LARGE SCALE GENOMIC DNA]</scope>
    <source>
        <strain evidence="1 2">CBS 389.68</strain>
    </source>
</reference>
<name>A0A4V3SJR8_9PEZI</name>
<gene>
    <name evidence="1" type="ORF">EX30DRAFT_360949</name>
</gene>
<dbReference type="Gene3D" id="3.10.580.10">
    <property type="entry name" value="CBS-domain"/>
    <property type="match status" value="1"/>
</dbReference>
<keyword evidence="2" id="KW-1185">Reference proteome</keyword>
<organism evidence="1 2">
    <name type="scientific">Ascodesmis nigricans</name>
    <dbReference type="NCBI Taxonomy" id="341454"/>
    <lineage>
        <taxon>Eukaryota</taxon>
        <taxon>Fungi</taxon>
        <taxon>Dikarya</taxon>
        <taxon>Ascomycota</taxon>
        <taxon>Pezizomycotina</taxon>
        <taxon>Pezizomycetes</taxon>
        <taxon>Pezizales</taxon>
        <taxon>Ascodesmidaceae</taxon>
        <taxon>Ascodesmis</taxon>
    </lineage>
</organism>
<dbReference type="Proteomes" id="UP000298138">
    <property type="component" value="Unassembled WGS sequence"/>
</dbReference>